<name>A0A0G0NLS9_9BACT</name>
<dbReference type="InterPro" id="IPR012042">
    <property type="entry name" value="NeuTTM/CthTTM-like"/>
</dbReference>
<dbReference type="InterPro" id="IPR033469">
    <property type="entry name" value="CYTH-like_dom_sf"/>
</dbReference>
<evidence type="ECO:0000256" key="1">
    <source>
        <dbReference type="PIRSR" id="PIRSR016487-1"/>
    </source>
</evidence>
<evidence type="ECO:0008006" key="4">
    <source>
        <dbReference type="Google" id="ProtNLM"/>
    </source>
</evidence>
<dbReference type="SUPFAM" id="SSF55154">
    <property type="entry name" value="CYTH-like phosphatases"/>
    <property type="match status" value="1"/>
</dbReference>
<dbReference type="Gene3D" id="2.40.320.10">
    <property type="entry name" value="Hypothetical Protein Pfu-838710-001"/>
    <property type="match status" value="1"/>
</dbReference>
<organism evidence="2 3">
    <name type="scientific">Candidatus Falkowbacteria bacterium GW2011_GWA2_39_24</name>
    <dbReference type="NCBI Taxonomy" id="1618634"/>
    <lineage>
        <taxon>Bacteria</taxon>
        <taxon>Candidatus Falkowiibacteriota</taxon>
    </lineage>
</organism>
<sequence>MEIELERIFLLKRLPEGFEKSDSIEIVDIYIPASTEHPVLRIRKRGDSFEMTKKMPLAGTDSSEQNEQTIPLSETEYQELSRIKGKRFRKIRYYYDFENRTAEIDVYQDDLKGLVVVDFEFDSSEKKDSFQMPGFYLADVTQEKAFAGGMLAGKTYSDIEPFLAKHGYQKIVYSR</sequence>
<feature type="active site" description="Proton acceptor" evidence="1">
    <location>
        <position position="30"/>
    </location>
</feature>
<dbReference type="PANTHER" id="PTHR40114:SF1">
    <property type="entry name" value="SLR0698 PROTEIN"/>
    <property type="match status" value="1"/>
</dbReference>
<comment type="caution">
    <text evidence="2">The sequence shown here is derived from an EMBL/GenBank/DDBJ whole genome shotgun (WGS) entry which is preliminary data.</text>
</comment>
<evidence type="ECO:0000313" key="3">
    <source>
        <dbReference type="Proteomes" id="UP000034048"/>
    </source>
</evidence>
<dbReference type="AlphaFoldDB" id="A0A0G0NLS9"/>
<protein>
    <recommendedName>
        <fullName evidence="4">CYTH domain-containing protein</fullName>
    </recommendedName>
</protein>
<dbReference type="Proteomes" id="UP000034048">
    <property type="component" value="Unassembled WGS sequence"/>
</dbReference>
<reference evidence="2 3" key="1">
    <citation type="journal article" date="2015" name="Nature">
        <title>rRNA introns, odd ribosomes, and small enigmatic genomes across a large radiation of phyla.</title>
        <authorList>
            <person name="Brown C.T."/>
            <person name="Hug L.A."/>
            <person name="Thomas B.C."/>
            <person name="Sharon I."/>
            <person name="Castelle C.J."/>
            <person name="Singh A."/>
            <person name="Wilkins M.J."/>
            <person name="Williams K.H."/>
            <person name="Banfield J.F."/>
        </authorList>
    </citation>
    <scope>NUCLEOTIDE SEQUENCE [LARGE SCALE GENOMIC DNA]</scope>
</reference>
<dbReference type="EMBL" id="LBWS01000039">
    <property type="protein sequence ID" value="KKR13746.1"/>
    <property type="molecule type" value="Genomic_DNA"/>
</dbReference>
<evidence type="ECO:0000313" key="2">
    <source>
        <dbReference type="EMBL" id="KKR13746.1"/>
    </source>
</evidence>
<gene>
    <name evidence="2" type="ORF">UT42_C0039G0001</name>
</gene>
<accession>A0A0G0NLS9</accession>
<dbReference type="PIRSF" id="PIRSF016487">
    <property type="entry name" value="CYTH_UCP016487"/>
    <property type="match status" value="1"/>
</dbReference>
<proteinExistence type="predicted"/>
<dbReference type="PANTHER" id="PTHR40114">
    <property type="entry name" value="SLR0698 PROTEIN"/>
    <property type="match status" value="1"/>
</dbReference>